<dbReference type="EMBL" id="JBBKXY010000003">
    <property type="protein sequence ID" value="MFD3294075.1"/>
    <property type="molecule type" value="Genomic_DNA"/>
</dbReference>
<dbReference type="Proteomes" id="UP001598112">
    <property type="component" value="Unassembled WGS sequence"/>
</dbReference>
<protein>
    <recommendedName>
        <fullName evidence="3">LPP20 lipoprotein</fullName>
    </recommendedName>
</protein>
<evidence type="ECO:0000313" key="1">
    <source>
        <dbReference type="EMBL" id="MFD3294075.1"/>
    </source>
</evidence>
<proteinExistence type="predicted"/>
<sequence>MKLIFKISFVVIAAMLLNSCGTKLPAGQKEVELPCFEDKYTSSKKDYMASGKGVSVDQVTSRKKALMNAKTEIASLIRSNIRSLTDDYSVSRSVNNKEEFKSRFESITSETVDETLSDIKVACQTLAFDKRTGQYNTYLALAISKEALATSIMNKLSSSEKKELDLDYDKFRTLLDKDVPTKK</sequence>
<accession>A0ABW6D7Q3</accession>
<organism evidence="1 2">
    <name type="scientific">Aquirufa originis</name>
    <dbReference type="NCBI Taxonomy" id="3096514"/>
    <lineage>
        <taxon>Bacteria</taxon>
        <taxon>Pseudomonadati</taxon>
        <taxon>Bacteroidota</taxon>
        <taxon>Cytophagia</taxon>
        <taxon>Cytophagales</taxon>
        <taxon>Flectobacillaceae</taxon>
        <taxon>Aquirufa</taxon>
    </lineage>
</organism>
<evidence type="ECO:0008006" key="3">
    <source>
        <dbReference type="Google" id="ProtNLM"/>
    </source>
</evidence>
<name>A0ABW6D7Q3_9BACT</name>
<evidence type="ECO:0000313" key="2">
    <source>
        <dbReference type="Proteomes" id="UP001598112"/>
    </source>
</evidence>
<keyword evidence="2" id="KW-1185">Reference proteome</keyword>
<gene>
    <name evidence="1" type="ORF">SKC35_10280</name>
</gene>
<dbReference type="RefSeq" id="WP_377979286.1">
    <property type="nucleotide sequence ID" value="NZ_JBBKXY010000003.1"/>
</dbReference>
<comment type="caution">
    <text evidence="1">The sequence shown here is derived from an EMBL/GenBank/DDBJ whole genome shotgun (WGS) entry which is preliminary data.</text>
</comment>
<reference evidence="1 2" key="1">
    <citation type="submission" date="2024-03" db="EMBL/GenBank/DDBJ databases">
        <title>Aquirufa genome sequencing.</title>
        <authorList>
            <person name="Pitt A."/>
            <person name="Hahn M.W."/>
        </authorList>
    </citation>
    <scope>NUCLEOTIDE SEQUENCE [LARGE SCALE GENOMIC DNA]</scope>
    <source>
        <strain evidence="1 2">KTFRIE-69F</strain>
    </source>
</reference>